<dbReference type="EMBL" id="JAAVNE010000015">
    <property type="protein sequence ID" value="NKC31467.1"/>
    <property type="molecule type" value="Genomic_DNA"/>
</dbReference>
<dbReference type="NCBIfam" id="TIGR00857">
    <property type="entry name" value="pyrC_multi"/>
    <property type="match status" value="1"/>
</dbReference>
<comment type="caution">
    <text evidence="7">The sequence shown here is derived from an EMBL/GenBank/DDBJ whole genome shotgun (WGS) entry which is preliminary data.</text>
</comment>
<evidence type="ECO:0000256" key="4">
    <source>
        <dbReference type="ARBA" id="ARBA00022723"/>
    </source>
</evidence>
<dbReference type="PANTHER" id="PTHR43668:SF4">
    <property type="entry name" value="ALLANTOINASE"/>
    <property type="match status" value="1"/>
</dbReference>
<dbReference type="InterPro" id="IPR050138">
    <property type="entry name" value="DHOase/Allantoinase_Hydrolase"/>
</dbReference>
<sequence length="440" mass="45651">MEDLLVHGGRIATTDGLREATLVVRRGHVAAWLEPGATPRADSVVDATGLVVLPGLVDAHVHFRDPGLTHKEDFTSGSAAAAAGGVTTALVMPTDLPPTFSADGLAAKAALAAGRLHIDVGLQGAAVEPGQVAALAAAGATSIEVFLGDMPAALLARDLVPILAACRAAGIVAGITPADDAVIAQAEAQWRRPGADALDFYRSRPPESEARGTARAIAAARETGAAIHLRQVSCGESLALLRAARAGGLDITAETTPHYLLLDEEEIRRQGPWAKILPPLRGAADRAALWQAVADGTVDMVATDHAPHAPAEKLPGEADIWAAPGGFPGVQTLLPLMLGAVAEGRIGWGDLVRLCGAAPAARFGLKHKGSLAPGAEADFVLVDPTRAAVIRNQDQRSRAGRTPFDGWRVTGWPVATYLRGACIMREDAVMDARAGRVLRR</sequence>
<comment type="cofactor">
    <cofactor evidence="1">
        <name>Zn(2+)</name>
        <dbReference type="ChEBI" id="CHEBI:29105"/>
    </cofactor>
</comment>
<dbReference type="PANTHER" id="PTHR43668">
    <property type="entry name" value="ALLANTOINASE"/>
    <property type="match status" value="1"/>
</dbReference>
<keyword evidence="8" id="KW-1185">Reference proteome</keyword>
<dbReference type="InterPro" id="IPR011059">
    <property type="entry name" value="Metal-dep_hydrolase_composite"/>
</dbReference>
<dbReference type="InterPro" id="IPR002195">
    <property type="entry name" value="Dihydroorotase_CS"/>
</dbReference>
<accession>A0ABX1E6R1</accession>
<organism evidence="7 8">
    <name type="scientific">Falsiroseomonas selenitidurans</name>
    <dbReference type="NCBI Taxonomy" id="2716335"/>
    <lineage>
        <taxon>Bacteria</taxon>
        <taxon>Pseudomonadati</taxon>
        <taxon>Pseudomonadota</taxon>
        <taxon>Alphaproteobacteria</taxon>
        <taxon>Acetobacterales</taxon>
        <taxon>Roseomonadaceae</taxon>
        <taxon>Falsiroseomonas</taxon>
    </lineage>
</organism>
<evidence type="ECO:0000313" key="7">
    <source>
        <dbReference type="EMBL" id="NKC31467.1"/>
    </source>
</evidence>
<comment type="similarity">
    <text evidence="3">Belongs to the metallo-dependent hydrolases superfamily. DHOase family. Class I DHOase subfamily.</text>
</comment>
<evidence type="ECO:0000256" key="3">
    <source>
        <dbReference type="ARBA" id="ARBA00010286"/>
    </source>
</evidence>
<evidence type="ECO:0000256" key="1">
    <source>
        <dbReference type="ARBA" id="ARBA00001947"/>
    </source>
</evidence>
<name>A0ABX1E6R1_9PROT</name>
<evidence type="ECO:0000256" key="2">
    <source>
        <dbReference type="ARBA" id="ARBA00002368"/>
    </source>
</evidence>
<dbReference type="PROSITE" id="PS00483">
    <property type="entry name" value="DIHYDROOROTASE_2"/>
    <property type="match status" value="1"/>
</dbReference>
<proteinExistence type="inferred from homology"/>
<dbReference type="PROSITE" id="PS00482">
    <property type="entry name" value="DIHYDROOROTASE_1"/>
    <property type="match status" value="1"/>
</dbReference>
<dbReference type="Gene3D" id="3.20.20.140">
    <property type="entry name" value="Metal-dependent hydrolases"/>
    <property type="match status" value="1"/>
</dbReference>
<keyword evidence="4" id="KW-0479">Metal-binding</keyword>
<dbReference type="SUPFAM" id="SSF51338">
    <property type="entry name" value="Composite domain of metallo-dependent hydrolases"/>
    <property type="match status" value="1"/>
</dbReference>
<evidence type="ECO:0000259" key="6">
    <source>
        <dbReference type="Pfam" id="PF01979"/>
    </source>
</evidence>
<dbReference type="InterPro" id="IPR032466">
    <property type="entry name" value="Metal_Hydrolase"/>
</dbReference>
<dbReference type="RefSeq" id="WP_168030491.1">
    <property type="nucleotide sequence ID" value="NZ_JAAVNE010000015.1"/>
</dbReference>
<dbReference type="Pfam" id="PF01979">
    <property type="entry name" value="Amidohydro_1"/>
    <property type="match status" value="1"/>
</dbReference>
<dbReference type="Gene3D" id="2.30.40.10">
    <property type="entry name" value="Urease, subunit C, domain 1"/>
    <property type="match status" value="1"/>
</dbReference>
<keyword evidence="5" id="KW-0378">Hydrolase</keyword>
<evidence type="ECO:0000313" key="8">
    <source>
        <dbReference type="Proteomes" id="UP000787635"/>
    </source>
</evidence>
<reference evidence="7 8" key="1">
    <citation type="submission" date="2020-03" db="EMBL/GenBank/DDBJ databases">
        <title>Roseomonas selenitidurans sp. nov. isolated from urban soil.</title>
        <authorList>
            <person name="Liu H."/>
        </authorList>
    </citation>
    <scope>NUCLEOTIDE SEQUENCE [LARGE SCALE GENOMIC DNA]</scope>
    <source>
        <strain evidence="7 8">BU-1</strain>
    </source>
</reference>
<dbReference type="SUPFAM" id="SSF51556">
    <property type="entry name" value="Metallo-dependent hydrolases"/>
    <property type="match status" value="1"/>
</dbReference>
<comment type="function">
    <text evidence="2">Catalyzes the reversible cyclization of carbamoyl aspartate to dihydroorotate.</text>
</comment>
<dbReference type="Proteomes" id="UP000787635">
    <property type="component" value="Unassembled WGS sequence"/>
</dbReference>
<evidence type="ECO:0000256" key="5">
    <source>
        <dbReference type="ARBA" id="ARBA00022801"/>
    </source>
</evidence>
<feature type="domain" description="Amidohydrolase-related" evidence="6">
    <location>
        <begin position="51"/>
        <end position="420"/>
    </location>
</feature>
<gene>
    <name evidence="7" type="ORF">HEQ75_11400</name>
</gene>
<protein>
    <submittedName>
        <fullName evidence="7">Dihydroorotase family protein</fullName>
    </submittedName>
</protein>
<dbReference type="InterPro" id="IPR006680">
    <property type="entry name" value="Amidohydro-rel"/>
</dbReference>